<comment type="PTM">
    <text evidence="8">Binds 2 heme c groups covalently per subunit.</text>
</comment>
<dbReference type="Proteomes" id="UP000190896">
    <property type="component" value="Unassembled WGS sequence"/>
</dbReference>
<evidence type="ECO:0000256" key="5">
    <source>
        <dbReference type="ARBA" id="ARBA00022764"/>
    </source>
</evidence>
<dbReference type="GO" id="GO:0005506">
    <property type="term" value="F:iron ion binding"/>
    <property type="evidence" value="ECO:0007669"/>
    <property type="project" value="InterPro"/>
</dbReference>
<feature type="binding site" description="axial binding residue" evidence="9">
    <location>
        <position position="174"/>
    </location>
    <ligand>
        <name>heme c</name>
        <dbReference type="ChEBI" id="CHEBI:61717"/>
        <label>2</label>
    </ligand>
    <ligandPart>
        <name>Fe</name>
        <dbReference type="ChEBI" id="CHEBI:18248"/>
    </ligandPart>
</feature>
<reference evidence="12 13" key="1">
    <citation type="submission" date="2016-11" db="EMBL/GenBank/DDBJ databases">
        <title>Mixed transmission modes and dynamic genome evolution in an obligate animal-bacterial symbiosis.</title>
        <authorList>
            <person name="Russell S.L."/>
            <person name="Corbett-Detig R.B."/>
            <person name="Cavanaugh C.M."/>
        </authorList>
    </citation>
    <scope>NUCLEOTIDE SEQUENCE [LARGE SCALE GENOMIC DNA]</scope>
    <source>
        <strain evidence="12">Se-Cadez</strain>
    </source>
</reference>
<dbReference type="GO" id="GO:0042597">
    <property type="term" value="C:periplasmic space"/>
    <property type="evidence" value="ECO:0007669"/>
    <property type="project" value="UniProtKB-SubCell"/>
</dbReference>
<dbReference type="SUPFAM" id="SSF46626">
    <property type="entry name" value="Cytochrome c"/>
    <property type="match status" value="2"/>
</dbReference>
<dbReference type="RefSeq" id="WP_078485701.1">
    <property type="nucleotide sequence ID" value="NZ_MPRJ01000004.1"/>
</dbReference>
<dbReference type="PANTHER" id="PTHR33751:SF9">
    <property type="entry name" value="CYTOCHROME C4"/>
    <property type="match status" value="1"/>
</dbReference>
<keyword evidence="2" id="KW-0813">Transport</keyword>
<dbReference type="Pfam" id="PF00034">
    <property type="entry name" value="Cytochrom_C"/>
    <property type="match status" value="1"/>
</dbReference>
<evidence type="ECO:0000256" key="9">
    <source>
        <dbReference type="PIRSR" id="PIRSR000005-2"/>
    </source>
</evidence>
<evidence type="ECO:0000256" key="6">
    <source>
        <dbReference type="ARBA" id="ARBA00022982"/>
    </source>
</evidence>
<feature type="binding site" description="covalent" evidence="8">
    <location>
        <position position="37"/>
    </location>
    <ligand>
        <name>heme c</name>
        <dbReference type="ChEBI" id="CHEBI:61717"/>
        <label>1</label>
    </ligand>
</feature>
<feature type="binding site" description="covalent" evidence="8">
    <location>
        <position position="133"/>
    </location>
    <ligand>
        <name>heme c</name>
        <dbReference type="ChEBI" id="CHEBI:61717"/>
        <label>2</label>
    </ligand>
</feature>
<evidence type="ECO:0000256" key="10">
    <source>
        <dbReference type="SAM" id="SignalP"/>
    </source>
</evidence>
<keyword evidence="7 9" id="KW-0408">Iron</keyword>
<dbReference type="PANTHER" id="PTHR33751">
    <property type="entry name" value="CBB3-TYPE CYTOCHROME C OXIDASE SUBUNIT FIXP"/>
    <property type="match status" value="1"/>
</dbReference>
<dbReference type="OrthoDB" id="9773456at2"/>
<dbReference type="PIRSF" id="PIRSF000005">
    <property type="entry name" value="Cytochrome_c4"/>
    <property type="match status" value="1"/>
</dbReference>
<evidence type="ECO:0000256" key="4">
    <source>
        <dbReference type="ARBA" id="ARBA00022723"/>
    </source>
</evidence>
<dbReference type="PROSITE" id="PS51007">
    <property type="entry name" value="CYTC"/>
    <property type="match status" value="1"/>
</dbReference>
<accession>A0A1T2KXV9</accession>
<dbReference type="AlphaFoldDB" id="A0A1T2KXV9"/>
<dbReference type="EMBL" id="MPRJ01000004">
    <property type="protein sequence ID" value="OOZ37689.1"/>
    <property type="molecule type" value="Genomic_DNA"/>
</dbReference>
<evidence type="ECO:0000256" key="1">
    <source>
        <dbReference type="ARBA" id="ARBA00004418"/>
    </source>
</evidence>
<dbReference type="GO" id="GO:0009055">
    <property type="term" value="F:electron transfer activity"/>
    <property type="evidence" value="ECO:0007669"/>
    <property type="project" value="InterPro"/>
</dbReference>
<keyword evidence="4 9" id="KW-0479">Metal-binding</keyword>
<dbReference type="InterPro" id="IPR009056">
    <property type="entry name" value="Cyt_c-like_dom"/>
</dbReference>
<protein>
    <submittedName>
        <fullName evidence="12">Cytochrome c, class I</fullName>
    </submittedName>
</protein>
<feature type="binding site" description="axial binding residue" evidence="9">
    <location>
        <position position="134"/>
    </location>
    <ligand>
        <name>heme c</name>
        <dbReference type="ChEBI" id="CHEBI:61717"/>
        <label>2</label>
    </ligand>
    <ligandPart>
        <name>Fe</name>
        <dbReference type="ChEBI" id="CHEBI:18248"/>
    </ligandPart>
</feature>
<comment type="caution">
    <text evidence="12">The sequence shown here is derived from an EMBL/GenBank/DDBJ whole genome shotgun (WGS) entry which is preliminary data.</text>
</comment>
<keyword evidence="3 8" id="KW-0349">Heme</keyword>
<dbReference type="InterPro" id="IPR036909">
    <property type="entry name" value="Cyt_c-like_dom_sf"/>
</dbReference>
<feature type="domain" description="Cytochrome c" evidence="11">
    <location>
        <begin position="21"/>
        <end position="99"/>
    </location>
</feature>
<feature type="chain" id="PRO_5013386646" evidence="10">
    <location>
        <begin position="21"/>
        <end position="193"/>
    </location>
</feature>
<proteinExistence type="predicted"/>
<gene>
    <name evidence="12" type="ORF">BOW51_01145</name>
</gene>
<comment type="subcellular location">
    <subcellularLocation>
        <location evidence="1">Periplasm</location>
    </subcellularLocation>
</comment>
<dbReference type="GO" id="GO:0020037">
    <property type="term" value="F:heme binding"/>
    <property type="evidence" value="ECO:0007669"/>
    <property type="project" value="InterPro"/>
</dbReference>
<evidence type="ECO:0000256" key="3">
    <source>
        <dbReference type="ARBA" id="ARBA00022617"/>
    </source>
</evidence>
<organism evidence="12 13">
    <name type="scientific">Solemya velesiana gill symbiont</name>
    <dbReference type="NCBI Taxonomy" id="1918948"/>
    <lineage>
        <taxon>Bacteria</taxon>
        <taxon>Pseudomonadati</taxon>
        <taxon>Pseudomonadota</taxon>
        <taxon>Gammaproteobacteria</taxon>
        <taxon>sulfur-oxidizing symbionts</taxon>
    </lineage>
</organism>
<feature type="binding site" description="covalent" evidence="8">
    <location>
        <position position="34"/>
    </location>
    <ligand>
        <name>heme c</name>
        <dbReference type="ChEBI" id="CHEBI:61717"/>
        <label>1</label>
    </ligand>
</feature>
<keyword evidence="10" id="KW-0732">Signal</keyword>
<feature type="binding site" description="axial binding residue" evidence="9">
    <location>
        <position position="76"/>
    </location>
    <ligand>
        <name>heme c</name>
        <dbReference type="ChEBI" id="CHEBI:61717"/>
        <label>1</label>
    </ligand>
    <ligandPart>
        <name>Fe</name>
        <dbReference type="ChEBI" id="CHEBI:18248"/>
    </ligandPart>
</feature>
<evidence type="ECO:0000256" key="7">
    <source>
        <dbReference type="ARBA" id="ARBA00023004"/>
    </source>
</evidence>
<feature type="signal peptide" evidence="10">
    <location>
        <begin position="1"/>
        <end position="20"/>
    </location>
</feature>
<evidence type="ECO:0000256" key="8">
    <source>
        <dbReference type="PIRSR" id="PIRSR000005-1"/>
    </source>
</evidence>
<sequence>MDKKLNLFIALTLMTGVVFSADSERAKEIVEQKCHMCHGKDGEGSSAICPRLAGQHAEYIAKQLADFKSGRRKGTMNEMAAALTEEEMVALGEFFAAKPTKSHRVRDKAFSSVGHYLYHNGNKYSGVAACKSCHGEEDKGTNQLPPLAGQHKRYLADQLQQFNKRARTNDNAIMHSIASKLTELEIHALALCP</sequence>
<dbReference type="Gene3D" id="1.10.760.10">
    <property type="entry name" value="Cytochrome c-like domain"/>
    <property type="match status" value="2"/>
</dbReference>
<evidence type="ECO:0000313" key="13">
    <source>
        <dbReference type="Proteomes" id="UP000190896"/>
    </source>
</evidence>
<evidence type="ECO:0000256" key="2">
    <source>
        <dbReference type="ARBA" id="ARBA00022448"/>
    </source>
</evidence>
<feature type="binding site" description="axial binding residue" evidence="9">
    <location>
        <position position="38"/>
    </location>
    <ligand>
        <name>heme c</name>
        <dbReference type="ChEBI" id="CHEBI:61717"/>
        <label>1</label>
    </ligand>
    <ligandPart>
        <name>Fe</name>
        <dbReference type="ChEBI" id="CHEBI:18248"/>
    </ligandPart>
</feature>
<dbReference type="Pfam" id="PF13442">
    <property type="entry name" value="Cytochrome_CBB3"/>
    <property type="match status" value="1"/>
</dbReference>
<keyword evidence="13" id="KW-1185">Reference proteome</keyword>
<keyword evidence="6" id="KW-0249">Electron transport</keyword>
<keyword evidence="5" id="KW-0574">Periplasm</keyword>
<evidence type="ECO:0000313" key="12">
    <source>
        <dbReference type="EMBL" id="OOZ37689.1"/>
    </source>
</evidence>
<name>A0A1T2KXV9_9GAMM</name>
<dbReference type="InterPro" id="IPR024167">
    <property type="entry name" value="Cytochrome_c4-like"/>
</dbReference>
<feature type="binding site" description="covalent" evidence="8">
    <location>
        <position position="130"/>
    </location>
    <ligand>
        <name>heme c</name>
        <dbReference type="ChEBI" id="CHEBI:61717"/>
        <label>2</label>
    </ligand>
</feature>
<dbReference type="InterPro" id="IPR050597">
    <property type="entry name" value="Cytochrome_c_Oxidase_Subunit"/>
</dbReference>
<evidence type="ECO:0000259" key="11">
    <source>
        <dbReference type="PROSITE" id="PS51007"/>
    </source>
</evidence>